<evidence type="ECO:0000313" key="19">
    <source>
        <dbReference type="Proteomes" id="UP000054815"/>
    </source>
</evidence>
<evidence type="ECO:0000256" key="11">
    <source>
        <dbReference type="ARBA" id="ARBA00022989"/>
    </source>
</evidence>
<comment type="catalytic activity">
    <reaction evidence="2">
        <text>ATP = 3',5'-cyclic AMP + diphosphate</text>
        <dbReference type="Rhea" id="RHEA:15389"/>
        <dbReference type="ChEBI" id="CHEBI:30616"/>
        <dbReference type="ChEBI" id="CHEBI:33019"/>
        <dbReference type="ChEBI" id="CHEBI:58165"/>
        <dbReference type="EC" id="4.6.1.1"/>
    </reaction>
</comment>
<feature type="compositionally biased region" description="Polar residues" evidence="16">
    <location>
        <begin position="8"/>
        <end position="36"/>
    </location>
</feature>
<dbReference type="SMART" id="SM00044">
    <property type="entry name" value="CYCc"/>
    <property type="match status" value="1"/>
</dbReference>
<dbReference type="GO" id="GO:0005524">
    <property type="term" value="F:ATP binding"/>
    <property type="evidence" value="ECO:0007669"/>
    <property type="project" value="UniProtKB-KW"/>
</dbReference>
<protein>
    <recommendedName>
        <fullName evidence="5">adenylate cyclase</fullName>
        <ecNumber evidence="5">4.6.1.1</ecNumber>
    </recommendedName>
</protein>
<evidence type="ECO:0000256" key="12">
    <source>
        <dbReference type="ARBA" id="ARBA00022998"/>
    </source>
</evidence>
<dbReference type="CDD" id="cd07302">
    <property type="entry name" value="CHD"/>
    <property type="match status" value="1"/>
</dbReference>
<comment type="similarity">
    <text evidence="15">Belongs to the adenylyl cyclase class-4/guanylyl cyclase family.</text>
</comment>
<feature type="domain" description="Guanylate cyclase" evidence="17">
    <location>
        <begin position="85"/>
        <end position="212"/>
    </location>
</feature>
<feature type="region of interest" description="Disordered" evidence="16">
    <location>
        <begin position="1"/>
        <end position="37"/>
    </location>
</feature>
<dbReference type="InterPro" id="IPR001054">
    <property type="entry name" value="A/G_cyclase"/>
</dbReference>
<evidence type="ECO:0000256" key="16">
    <source>
        <dbReference type="SAM" id="MobiDB-lite"/>
    </source>
</evidence>
<dbReference type="Pfam" id="PF00211">
    <property type="entry name" value="Guanylate_cyc"/>
    <property type="match status" value="1"/>
</dbReference>
<evidence type="ECO:0000256" key="14">
    <source>
        <dbReference type="ARBA" id="ARBA00023239"/>
    </source>
</evidence>
<dbReference type="GO" id="GO:0046872">
    <property type="term" value="F:metal ion binding"/>
    <property type="evidence" value="ECO:0007669"/>
    <property type="project" value="UniProtKB-KW"/>
</dbReference>
<dbReference type="SUPFAM" id="SSF55073">
    <property type="entry name" value="Nucleotide cyclase"/>
    <property type="match status" value="1"/>
</dbReference>
<dbReference type="GO" id="GO:0005886">
    <property type="term" value="C:plasma membrane"/>
    <property type="evidence" value="ECO:0007669"/>
    <property type="project" value="TreeGrafter"/>
</dbReference>
<dbReference type="FunFam" id="3.30.70.1230:FF:000014">
    <property type="entry name" value="adenylate cyclase type 9"/>
    <property type="match status" value="1"/>
</dbReference>
<dbReference type="PROSITE" id="PS50125">
    <property type="entry name" value="GUANYLATE_CYCLASE_2"/>
    <property type="match status" value="1"/>
</dbReference>
<keyword evidence="8" id="KW-0547">Nucleotide-binding</keyword>
<sequence>MCIRDRWNNNTGITSSSAPISRSNKPQLTTRNTTKNPLLPSLRCTVAEELLKESSELKRPSNTPSSDRCNNLFRPFTMNLMRDVSILFADIVGFTTMSSNKSADELVNMLNDLFGRFDALCGQCGCEKISTLGDCYYCVSGCPEPRADHAQCCVKMGLAMIEAIQQFDIDRNQEVNMRVGIHTGTVLCGIVGRRRFKFDVFSNDVDLANAMESTGMSGRVHISEATAAFLDQQYKLEPAPDYKGFQSSVFI</sequence>
<dbReference type="AlphaFoldDB" id="A0A0V0YIR0"/>
<comment type="cofactor">
    <cofactor evidence="3">
        <name>Mg(2+)</name>
        <dbReference type="ChEBI" id="CHEBI:18420"/>
    </cofactor>
</comment>
<keyword evidence="9" id="KW-0067">ATP-binding</keyword>
<keyword evidence="12" id="KW-0115">cAMP biosynthesis</keyword>
<reference evidence="18 19" key="1">
    <citation type="submission" date="2015-01" db="EMBL/GenBank/DDBJ databases">
        <title>Evolution of Trichinella species and genotypes.</title>
        <authorList>
            <person name="Korhonen P.K."/>
            <person name="Edoardo P."/>
            <person name="Giuseppe L.R."/>
            <person name="Gasser R.B."/>
        </authorList>
    </citation>
    <scope>NUCLEOTIDE SEQUENCE [LARGE SCALE GENOMIC DNA]</scope>
    <source>
        <strain evidence="18">ISS141</strain>
    </source>
</reference>
<dbReference type="GO" id="GO:0006171">
    <property type="term" value="P:cAMP biosynthetic process"/>
    <property type="evidence" value="ECO:0007669"/>
    <property type="project" value="UniProtKB-KW"/>
</dbReference>
<dbReference type="EMBL" id="JYDU01000011">
    <property type="protein sequence ID" value="KRX99980.1"/>
    <property type="molecule type" value="Genomic_DNA"/>
</dbReference>
<dbReference type="GO" id="GO:0004383">
    <property type="term" value="F:guanylate cyclase activity"/>
    <property type="evidence" value="ECO:0007669"/>
    <property type="project" value="UniProtKB-EC"/>
</dbReference>
<evidence type="ECO:0000256" key="13">
    <source>
        <dbReference type="ARBA" id="ARBA00023136"/>
    </source>
</evidence>
<accession>A0A0V0YIR0</accession>
<evidence type="ECO:0000256" key="2">
    <source>
        <dbReference type="ARBA" id="ARBA00001593"/>
    </source>
</evidence>
<evidence type="ECO:0000256" key="6">
    <source>
        <dbReference type="ARBA" id="ARBA00022692"/>
    </source>
</evidence>
<evidence type="ECO:0000259" key="17">
    <source>
        <dbReference type="PROSITE" id="PS50125"/>
    </source>
</evidence>
<evidence type="ECO:0000256" key="8">
    <source>
        <dbReference type="ARBA" id="ARBA00022741"/>
    </source>
</evidence>
<dbReference type="GO" id="GO:0035556">
    <property type="term" value="P:intracellular signal transduction"/>
    <property type="evidence" value="ECO:0007669"/>
    <property type="project" value="InterPro"/>
</dbReference>
<dbReference type="GO" id="GO:0007189">
    <property type="term" value="P:adenylate cyclase-activating G protein-coupled receptor signaling pathway"/>
    <property type="evidence" value="ECO:0007669"/>
    <property type="project" value="TreeGrafter"/>
</dbReference>
<evidence type="ECO:0000256" key="3">
    <source>
        <dbReference type="ARBA" id="ARBA00001946"/>
    </source>
</evidence>
<evidence type="ECO:0000256" key="4">
    <source>
        <dbReference type="ARBA" id="ARBA00004141"/>
    </source>
</evidence>
<proteinExistence type="inferred from homology"/>
<evidence type="ECO:0000256" key="15">
    <source>
        <dbReference type="RuleBase" id="RU000405"/>
    </source>
</evidence>
<keyword evidence="7" id="KW-0479">Metal-binding</keyword>
<comment type="subcellular location">
    <subcellularLocation>
        <location evidence="4">Membrane</location>
        <topology evidence="4">Multi-pass membrane protein</topology>
    </subcellularLocation>
</comment>
<evidence type="ECO:0000256" key="9">
    <source>
        <dbReference type="ARBA" id="ARBA00022840"/>
    </source>
</evidence>
<comment type="catalytic activity">
    <reaction evidence="1">
        <text>GTP = 3',5'-cyclic GMP + diphosphate</text>
        <dbReference type="Rhea" id="RHEA:13665"/>
        <dbReference type="ChEBI" id="CHEBI:33019"/>
        <dbReference type="ChEBI" id="CHEBI:37565"/>
        <dbReference type="ChEBI" id="CHEBI:57746"/>
        <dbReference type="EC" id="4.6.1.2"/>
    </reaction>
</comment>
<dbReference type="InterPro" id="IPR029787">
    <property type="entry name" value="Nucleotide_cyclase"/>
</dbReference>
<keyword evidence="13" id="KW-0472">Membrane</keyword>
<evidence type="ECO:0000256" key="7">
    <source>
        <dbReference type="ARBA" id="ARBA00022723"/>
    </source>
</evidence>
<keyword evidence="6" id="KW-0812">Transmembrane</keyword>
<dbReference type="InterPro" id="IPR018297">
    <property type="entry name" value="A/G_cyclase_CS"/>
</dbReference>
<organism evidence="18 19">
    <name type="scientific">Trichinella pseudospiralis</name>
    <name type="common">Parasitic roundworm</name>
    <dbReference type="NCBI Taxonomy" id="6337"/>
    <lineage>
        <taxon>Eukaryota</taxon>
        <taxon>Metazoa</taxon>
        <taxon>Ecdysozoa</taxon>
        <taxon>Nematoda</taxon>
        <taxon>Enoplea</taxon>
        <taxon>Dorylaimia</taxon>
        <taxon>Trichinellida</taxon>
        <taxon>Trichinellidae</taxon>
        <taxon>Trichinella</taxon>
    </lineage>
</organism>
<dbReference type="GO" id="GO:0004016">
    <property type="term" value="F:adenylate cyclase activity"/>
    <property type="evidence" value="ECO:0007669"/>
    <property type="project" value="UniProtKB-EC"/>
</dbReference>
<comment type="caution">
    <text evidence="18">The sequence shown here is derived from an EMBL/GenBank/DDBJ whole genome shotgun (WGS) entry which is preliminary data.</text>
</comment>
<evidence type="ECO:0000313" key="18">
    <source>
        <dbReference type="EMBL" id="KRX99980.1"/>
    </source>
</evidence>
<keyword evidence="11" id="KW-1133">Transmembrane helix</keyword>
<dbReference type="Gene3D" id="3.30.70.1230">
    <property type="entry name" value="Nucleotide cyclase"/>
    <property type="match status" value="1"/>
</dbReference>
<dbReference type="PANTHER" id="PTHR45627">
    <property type="entry name" value="ADENYLATE CYCLASE TYPE 1"/>
    <property type="match status" value="1"/>
</dbReference>
<keyword evidence="10" id="KW-0460">Magnesium</keyword>
<name>A0A0V0YIR0_TRIPS</name>
<evidence type="ECO:0000256" key="10">
    <source>
        <dbReference type="ARBA" id="ARBA00022842"/>
    </source>
</evidence>
<evidence type="ECO:0000256" key="5">
    <source>
        <dbReference type="ARBA" id="ARBA00012201"/>
    </source>
</evidence>
<dbReference type="PROSITE" id="PS00452">
    <property type="entry name" value="GUANYLATE_CYCLASE_1"/>
    <property type="match status" value="1"/>
</dbReference>
<dbReference type="EC" id="4.6.1.1" evidence="5"/>
<dbReference type="Proteomes" id="UP000054815">
    <property type="component" value="Unassembled WGS sequence"/>
</dbReference>
<gene>
    <name evidence="18" type="primary">Adcy9</name>
    <name evidence="18" type="ORF">T4E_10991</name>
</gene>
<dbReference type="PANTHER" id="PTHR45627:SF8">
    <property type="entry name" value="ADENYLATE CYCLASE TYPE 9"/>
    <property type="match status" value="1"/>
</dbReference>
<evidence type="ECO:0000256" key="1">
    <source>
        <dbReference type="ARBA" id="ARBA00001436"/>
    </source>
</evidence>
<dbReference type="STRING" id="6337.A0A0V0YIR0"/>
<keyword evidence="14 15" id="KW-0456">Lyase</keyword>